<evidence type="ECO:0000313" key="10">
    <source>
        <dbReference type="Proteomes" id="UP000051727"/>
    </source>
</evidence>
<dbReference type="CDD" id="cd05564">
    <property type="entry name" value="PTS_IIB_chitobiose_lichenan"/>
    <property type="match status" value="1"/>
</dbReference>
<keyword evidence="6" id="KW-0418">Kinase</keyword>
<dbReference type="Pfam" id="PF02302">
    <property type="entry name" value="PTS_IIB"/>
    <property type="match status" value="1"/>
</dbReference>
<dbReference type="Proteomes" id="UP000051727">
    <property type="component" value="Unassembled WGS sequence"/>
</dbReference>
<evidence type="ECO:0000259" key="8">
    <source>
        <dbReference type="PROSITE" id="PS51100"/>
    </source>
</evidence>
<dbReference type="PANTHER" id="PTHR34581:SF2">
    <property type="entry name" value="PTS SYSTEM N,N'-DIACETYLCHITOBIOSE-SPECIFIC EIIB COMPONENT"/>
    <property type="match status" value="1"/>
</dbReference>
<dbReference type="InterPro" id="IPR051819">
    <property type="entry name" value="PTS_sugar-specific_EIIB"/>
</dbReference>
<dbReference type="RefSeq" id="WP_056991780.1">
    <property type="nucleotide sequence ID" value="NZ_JATAAJ010000018.1"/>
</dbReference>
<sequence length="105" mass="11641">MSEKTIMLCCAAGMSTSMLVAKMQTAAKEQGKDYDIFAVSASEIDQKLVEKEIDVVLLGPQIRYMKNDINKKLVDKKIPMDVIDMQSYGMMNGAKVLTQAEDLMA</sequence>
<accession>A0A0R2FFJ4</accession>
<protein>
    <submittedName>
        <fullName evidence="9">PTS system cellobiose-specific transporter subunit IIB</fullName>
    </submittedName>
</protein>
<evidence type="ECO:0000256" key="5">
    <source>
        <dbReference type="ARBA" id="ARBA00022683"/>
    </source>
</evidence>
<evidence type="ECO:0000256" key="7">
    <source>
        <dbReference type="PROSITE-ProRule" id="PRU00423"/>
    </source>
</evidence>
<dbReference type="InterPro" id="IPR003501">
    <property type="entry name" value="PTS_EIIB_2/3"/>
</dbReference>
<keyword evidence="4" id="KW-0808">Transferase</keyword>
<dbReference type="InterPro" id="IPR013012">
    <property type="entry name" value="PTS_EIIB_3"/>
</dbReference>
<organism evidence="9 10">
    <name type="scientific">Liquorilactobacillus mali</name>
    <dbReference type="NCBI Taxonomy" id="1618"/>
    <lineage>
        <taxon>Bacteria</taxon>
        <taxon>Bacillati</taxon>
        <taxon>Bacillota</taxon>
        <taxon>Bacilli</taxon>
        <taxon>Lactobacillales</taxon>
        <taxon>Lactobacillaceae</taxon>
        <taxon>Liquorilactobacillus</taxon>
    </lineage>
</organism>
<feature type="modified residue" description="Phosphocysteine; by EIIA" evidence="7">
    <location>
        <position position="10"/>
    </location>
</feature>
<keyword evidence="5" id="KW-0598">Phosphotransferase system</keyword>
<evidence type="ECO:0000256" key="4">
    <source>
        <dbReference type="ARBA" id="ARBA00022679"/>
    </source>
</evidence>
<dbReference type="AlphaFoldDB" id="A0A0R2FFJ4"/>
<gene>
    <name evidence="9" type="ORF">IV36_GL001002</name>
</gene>
<evidence type="ECO:0000256" key="2">
    <source>
        <dbReference type="ARBA" id="ARBA00022553"/>
    </source>
</evidence>
<dbReference type="PATRIC" id="fig|1618.3.peg.1016"/>
<dbReference type="SUPFAM" id="SSF52794">
    <property type="entry name" value="PTS system IIB component-like"/>
    <property type="match status" value="1"/>
</dbReference>
<evidence type="ECO:0000256" key="6">
    <source>
        <dbReference type="ARBA" id="ARBA00022777"/>
    </source>
</evidence>
<comment type="caution">
    <text evidence="9">The sequence shown here is derived from an EMBL/GenBank/DDBJ whole genome shotgun (WGS) entry which is preliminary data.</text>
</comment>
<keyword evidence="3" id="KW-0762">Sugar transport</keyword>
<proteinExistence type="predicted"/>
<dbReference type="InterPro" id="IPR036095">
    <property type="entry name" value="PTS_EIIB-like_sf"/>
</dbReference>
<evidence type="ECO:0000313" key="9">
    <source>
        <dbReference type="EMBL" id="KRN27393.1"/>
    </source>
</evidence>
<dbReference type="STRING" id="1618.IV36_GL001002"/>
<dbReference type="Gene3D" id="3.40.50.2300">
    <property type="match status" value="1"/>
</dbReference>
<keyword evidence="1" id="KW-0813">Transport</keyword>
<dbReference type="EMBL" id="JQAR01000021">
    <property type="protein sequence ID" value="KRN27393.1"/>
    <property type="molecule type" value="Genomic_DNA"/>
</dbReference>
<dbReference type="GO" id="GO:0009401">
    <property type="term" value="P:phosphoenolpyruvate-dependent sugar phosphotransferase system"/>
    <property type="evidence" value="ECO:0007669"/>
    <property type="project" value="UniProtKB-KW"/>
</dbReference>
<feature type="domain" description="PTS EIIB type-3" evidence="8">
    <location>
        <begin position="3"/>
        <end position="105"/>
    </location>
</feature>
<dbReference type="GO" id="GO:0008982">
    <property type="term" value="F:protein-N(PI)-phosphohistidine-sugar phosphotransferase activity"/>
    <property type="evidence" value="ECO:0007669"/>
    <property type="project" value="InterPro"/>
</dbReference>
<keyword evidence="2" id="KW-0597">Phosphoprotein</keyword>
<dbReference type="PANTHER" id="PTHR34581">
    <property type="entry name" value="PTS SYSTEM N,N'-DIACETYLCHITOBIOSE-SPECIFIC EIIB COMPONENT"/>
    <property type="match status" value="1"/>
</dbReference>
<name>A0A0R2FFJ4_9LACO</name>
<evidence type="ECO:0000256" key="1">
    <source>
        <dbReference type="ARBA" id="ARBA00022448"/>
    </source>
</evidence>
<dbReference type="PROSITE" id="PS51100">
    <property type="entry name" value="PTS_EIIB_TYPE_3"/>
    <property type="match status" value="1"/>
</dbReference>
<dbReference type="OrthoDB" id="9808134at2"/>
<dbReference type="GO" id="GO:0016301">
    <property type="term" value="F:kinase activity"/>
    <property type="evidence" value="ECO:0007669"/>
    <property type="project" value="UniProtKB-KW"/>
</dbReference>
<reference evidence="9 10" key="1">
    <citation type="journal article" date="2015" name="Genome Announc.">
        <title>Expanding the biotechnology potential of lactobacilli through comparative genomics of 213 strains and associated genera.</title>
        <authorList>
            <person name="Sun Z."/>
            <person name="Harris H.M."/>
            <person name="McCann A."/>
            <person name="Guo C."/>
            <person name="Argimon S."/>
            <person name="Zhang W."/>
            <person name="Yang X."/>
            <person name="Jeffery I.B."/>
            <person name="Cooney J.C."/>
            <person name="Kagawa T.F."/>
            <person name="Liu W."/>
            <person name="Song Y."/>
            <person name="Salvetti E."/>
            <person name="Wrobel A."/>
            <person name="Rasinkangas P."/>
            <person name="Parkhill J."/>
            <person name="Rea M.C."/>
            <person name="O'Sullivan O."/>
            <person name="Ritari J."/>
            <person name="Douillard F.P."/>
            <person name="Paul Ross R."/>
            <person name="Yang R."/>
            <person name="Briner A.E."/>
            <person name="Felis G.E."/>
            <person name="de Vos W.M."/>
            <person name="Barrangou R."/>
            <person name="Klaenhammer T.R."/>
            <person name="Caufield P.W."/>
            <person name="Cui Y."/>
            <person name="Zhang H."/>
            <person name="O'Toole P.W."/>
        </authorList>
    </citation>
    <scope>NUCLEOTIDE SEQUENCE [LARGE SCALE GENOMIC DNA]</scope>
    <source>
        <strain evidence="9 10">ATCC 27304</strain>
    </source>
</reference>
<evidence type="ECO:0000256" key="3">
    <source>
        <dbReference type="ARBA" id="ARBA00022597"/>
    </source>
</evidence>